<dbReference type="Proteomes" id="UP000655225">
    <property type="component" value="Unassembled WGS sequence"/>
</dbReference>
<evidence type="ECO:0000313" key="2">
    <source>
        <dbReference type="Proteomes" id="UP000655225"/>
    </source>
</evidence>
<dbReference type="AlphaFoldDB" id="A0A835D2X1"/>
<gene>
    <name evidence="1" type="ORF">HHK36_027300</name>
</gene>
<sequence length="79" mass="9015">MREDLRRDYELAKFDLQVYYADCMPSFILQAKSELLVSVDSCPVNDIHWVDGEELAVEGVWHVWRVVGKARKASASASN</sequence>
<accession>A0A835D2X1</accession>
<protein>
    <submittedName>
        <fullName evidence="1">Uncharacterized protein</fullName>
    </submittedName>
</protein>
<reference evidence="1 2" key="1">
    <citation type="submission" date="2020-04" db="EMBL/GenBank/DDBJ databases">
        <title>Plant Genome Project.</title>
        <authorList>
            <person name="Zhang R.-G."/>
        </authorList>
    </citation>
    <scope>NUCLEOTIDE SEQUENCE [LARGE SCALE GENOMIC DNA]</scope>
    <source>
        <strain evidence="1">YNK0</strain>
        <tissue evidence="1">Leaf</tissue>
    </source>
</reference>
<evidence type="ECO:0000313" key="1">
    <source>
        <dbReference type="EMBL" id="KAF8388623.1"/>
    </source>
</evidence>
<dbReference type="EMBL" id="JABCRI010000020">
    <property type="protein sequence ID" value="KAF8388623.1"/>
    <property type="molecule type" value="Genomic_DNA"/>
</dbReference>
<organism evidence="1 2">
    <name type="scientific">Tetracentron sinense</name>
    <name type="common">Spur-leaf</name>
    <dbReference type="NCBI Taxonomy" id="13715"/>
    <lineage>
        <taxon>Eukaryota</taxon>
        <taxon>Viridiplantae</taxon>
        <taxon>Streptophyta</taxon>
        <taxon>Embryophyta</taxon>
        <taxon>Tracheophyta</taxon>
        <taxon>Spermatophyta</taxon>
        <taxon>Magnoliopsida</taxon>
        <taxon>Trochodendrales</taxon>
        <taxon>Trochodendraceae</taxon>
        <taxon>Tetracentron</taxon>
    </lineage>
</organism>
<name>A0A835D2X1_TETSI</name>
<keyword evidence="2" id="KW-1185">Reference proteome</keyword>
<comment type="caution">
    <text evidence="1">The sequence shown here is derived from an EMBL/GenBank/DDBJ whole genome shotgun (WGS) entry which is preliminary data.</text>
</comment>
<proteinExistence type="predicted"/>